<comment type="caution">
    <text evidence="9">The sequence shown here is derived from an EMBL/GenBank/DDBJ whole genome shotgun (WGS) entry which is preliminary data.</text>
</comment>
<proteinExistence type="predicted"/>
<keyword evidence="10" id="KW-1185">Reference proteome</keyword>
<name>A0ABP6QKH4_9ACTN</name>
<feature type="transmembrane region" description="Helical" evidence="6">
    <location>
        <begin position="71"/>
        <end position="92"/>
    </location>
</feature>
<keyword evidence="3 6" id="KW-0812">Transmembrane</keyword>
<evidence type="ECO:0000256" key="5">
    <source>
        <dbReference type="ARBA" id="ARBA00023136"/>
    </source>
</evidence>
<feature type="chain" id="PRO_5046302438" description="PDGLE domain-containing protein" evidence="7">
    <location>
        <begin position="26"/>
        <end position="100"/>
    </location>
</feature>
<sequence length="100" mass="10156">MSTRKFLGAALLAALVLAGVVSFYASSSPDGLEKVAADKGIDAKVEDHASKDSPLADYGVKGVENARLSGGLAGVAGVAVVLVAGTGLFWVIRRKPQTAE</sequence>
<evidence type="ECO:0000256" key="1">
    <source>
        <dbReference type="ARBA" id="ARBA00004236"/>
    </source>
</evidence>
<evidence type="ECO:0000256" key="4">
    <source>
        <dbReference type="ARBA" id="ARBA00022989"/>
    </source>
</evidence>
<keyword evidence="2" id="KW-1003">Cell membrane</keyword>
<evidence type="ECO:0000259" key="8">
    <source>
        <dbReference type="Pfam" id="PF13190"/>
    </source>
</evidence>
<evidence type="ECO:0000256" key="6">
    <source>
        <dbReference type="SAM" id="Phobius"/>
    </source>
</evidence>
<keyword evidence="7" id="KW-0732">Signal</keyword>
<dbReference type="RefSeq" id="WP_344834942.1">
    <property type="nucleotide sequence ID" value="NZ_BAAAUV010000019.1"/>
</dbReference>
<evidence type="ECO:0000313" key="10">
    <source>
        <dbReference type="Proteomes" id="UP001501237"/>
    </source>
</evidence>
<organism evidence="9 10">
    <name type="scientific">Actinocorallia longicatena</name>
    <dbReference type="NCBI Taxonomy" id="111803"/>
    <lineage>
        <taxon>Bacteria</taxon>
        <taxon>Bacillati</taxon>
        <taxon>Actinomycetota</taxon>
        <taxon>Actinomycetes</taxon>
        <taxon>Streptosporangiales</taxon>
        <taxon>Thermomonosporaceae</taxon>
        <taxon>Actinocorallia</taxon>
    </lineage>
</organism>
<dbReference type="EMBL" id="BAAAUV010000019">
    <property type="protein sequence ID" value="GAA3229531.1"/>
    <property type="molecule type" value="Genomic_DNA"/>
</dbReference>
<evidence type="ECO:0000256" key="7">
    <source>
        <dbReference type="SAM" id="SignalP"/>
    </source>
</evidence>
<reference evidence="10" key="1">
    <citation type="journal article" date="2019" name="Int. J. Syst. Evol. Microbiol.">
        <title>The Global Catalogue of Microorganisms (GCM) 10K type strain sequencing project: providing services to taxonomists for standard genome sequencing and annotation.</title>
        <authorList>
            <consortium name="The Broad Institute Genomics Platform"/>
            <consortium name="The Broad Institute Genome Sequencing Center for Infectious Disease"/>
            <person name="Wu L."/>
            <person name="Ma J."/>
        </authorList>
    </citation>
    <scope>NUCLEOTIDE SEQUENCE [LARGE SCALE GENOMIC DNA]</scope>
    <source>
        <strain evidence="10">JCM 9377</strain>
    </source>
</reference>
<dbReference type="Proteomes" id="UP001501237">
    <property type="component" value="Unassembled WGS sequence"/>
</dbReference>
<dbReference type="InterPro" id="IPR025937">
    <property type="entry name" value="PDGLE_dom"/>
</dbReference>
<feature type="signal peptide" evidence="7">
    <location>
        <begin position="1"/>
        <end position="25"/>
    </location>
</feature>
<evidence type="ECO:0000313" key="9">
    <source>
        <dbReference type="EMBL" id="GAA3229531.1"/>
    </source>
</evidence>
<keyword evidence="5 6" id="KW-0472">Membrane</keyword>
<accession>A0ABP6QKH4</accession>
<gene>
    <name evidence="9" type="ORF">GCM10010468_59490</name>
</gene>
<evidence type="ECO:0000256" key="2">
    <source>
        <dbReference type="ARBA" id="ARBA00022475"/>
    </source>
</evidence>
<dbReference type="Pfam" id="PF13190">
    <property type="entry name" value="PDGLE"/>
    <property type="match status" value="1"/>
</dbReference>
<keyword evidence="4 6" id="KW-1133">Transmembrane helix</keyword>
<evidence type="ECO:0000256" key="3">
    <source>
        <dbReference type="ARBA" id="ARBA00022692"/>
    </source>
</evidence>
<feature type="domain" description="PDGLE" evidence="8">
    <location>
        <begin position="4"/>
        <end position="94"/>
    </location>
</feature>
<protein>
    <recommendedName>
        <fullName evidence="8">PDGLE domain-containing protein</fullName>
    </recommendedName>
</protein>
<comment type="subcellular location">
    <subcellularLocation>
        <location evidence="1">Cell membrane</location>
    </subcellularLocation>
</comment>